<feature type="compositionally biased region" description="Pro residues" evidence="1">
    <location>
        <begin position="174"/>
        <end position="193"/>
    </location>
</feature>
<feature type="region of interest" description="Disordered" evidence="1">
    <location>
        <begin position="127"/>
        <end position="454"/>
    </location>
</feature>
<name>A0A4Q2DUD6_9AGAR</name>
<accession>A0A4Q2DUD6</accession>
<sequence length="876" mass="97199">MLASFSSTSQHGQATTRTPTSAAGVDMTGLDPSEEWKANLKKRIEGDVEPMVKDAKDQLETSIRRNPEDRNQLLADHQTAMMNIRILAEEQFQEELGRERQERRESAALVTNWAESLREQQEVIYQQIKQSEKGPVPDGAPDAVDGGPQEQAPELRQLSQTVPGPTPAQTSAIPIPPTYEIPPLPPNMPPPPRSSTSASSSSTQRAPKSSSQRWGSEPQASAQPPSASSPRDRHDFRQESLRRKAEQQRPPIPNRTPTGQATDASSTSKSPLPARPPRLADRSTPSPRPPPSQTPTPPSFIASSASSLPRPIDRPSTVSPMPNRYAVVHSPNVKRLRGVASSPPPQIWMPSEDQTYRPTHFTSTLTSSANNTSSSASNKPVSSTDRRDNSASMRSIMANTSVRSSGSLRMKSVVDDTIPERAEFDHEGDDNSHYDEHDIDEQVHEPEHDYEDRLPEHDVARAIFDKQRKTMQETQRMKKVEDQWKMSNEDRLPEHDVARAIYDAQRKTMQETQRMEKVEDQWKMSDQAMGGGRGGEEDELDFGSSYPTARPRHFKMPVESIVQSSSGESKKSGKSKSSSSKNRSASQDFDYEGGYLHGRETEPATSKVMRAAMVGMDPSVAAGGGRPLTVQPTVLVDAFGNPYQSSQMPPSAKSRSISRKTSFVDPPDYQQPRGNPYQYDGGQGLQFPSSSTSSGRVSKRQSMEADFYSDPRRPNVNVAPQTALPTPPASASGRRSSRKYGNPALADSSGYDNTEYDEEMYDMMESSTPGRDADAAGPRPRSDSSEFEQQRARKKSSAKFRKKTGPANLVLDPREQEYGLPPGPTHLHFPEGTVLHLNNHLNNHHHHHHHCRHKDKGHMGVLRVYDRILRCLGHHR</sequence>
<keyword evidence="3" id="KW-1185">Reference proteome</keyword>
<feature type="compositionally biased region" description="Low complexity" evidence="1">
    <location>
        <begin position="362"/>
        <end position="378"/>
    </location>
</feature>
<reference evidence="2 3" key="1">
    <citation type="submission" date="2019-01" db="EMBL/GenBank/DDBJ databases">
        <title>Draft genome sequence of Psathyrella aberdarensis IHI B618.</title>
        <authorList>
            <person name="Buettner E."/>
            <person name="Kellner H."/>
        </authorList>
    </citation>
    <scope>NUCLEOTIDE SEQUENCE [LARGE SCALE GENOMIC DNA]</scope>
    <source>
        <strain evidence="2 3">IHI B618</strain>
    </source>
</reference>
<evidence type="ECO:0000256" key="1">
    <source>
        <dbReference type="SAM" id="MobiDB-lite"/>
    </source>
</evidence>
<feature type="compositionally biased region" description="Basic and acidic residues" evidence="1">
    <location>
        <begin position="780"/>
        <end position="791"/>
    </location>
</feature>
<dbReference type="AlphaFoldDB" id="A0A4Q2DUD6"/>
<feature type="region of interest" description="Disordered" evidence="1">
    <location>
        <begin position="640"/>
        <end position="753"/>
    </location>
</feature>
<feature type="compositionally biased region" description="Polar residues" evidence="1">
    <location>
        <begin position="642"/>
        <end position="661"/>
    </location>
</feature>
<feature type="region of interest" description="Disordered" evidence="1">
    <location>
        <begin position="508"/>
        <end position="603"/>
    </location>
</feature>
<feature type="compositionally biased region" description="Polar residues" evidence="1">
    <location>
        <begin position="390"/>
        <end position="407"/>
    </location>
</feature>
<dbReference type="EMBL" id="SDEE01000062">
    <property type="protein sequence ID" value="RXW22744.1"/>
    <property type="molecule type" value="Genomic_DNA"/>
</dbReference>
<feature type="compositionally biased region" description="Basic and acidic residues" evidence="1">
    <location>
        <begin position="412"/>
        <end position="454"/>
    </location>
</feature>
<feature type="compositionally biased region" description="Polar residues" evidence="1">
    <location>
        <begin position="255"/>
        <end position="270"/>
    </location>
</feature>
<feature type="compositionally biased region" description="Polar residues" evidence="1">
    <location>
        <begin position="352"/>
        <end position="361"/>
    </location>
</feature>
<feature type="compositionally biased region" description="Basic and acidic residues" evidence="1">
    <location>
        <begin position="230"/>
        <end position="247"/>
    </location>
</feature>
<gene>
    <name evidence="2" type="ORF">EST38_g3103</name>
</gene>
<organism evidence="2 3">
    <name type="scientific">Candolleomyces aberdarensis</name>
    <dbReference type="NCBI Taxonomy" id="2316362"/>
    <lineage>
        <taxon>Eukaryota</taxon>
        <taxon>Fungi</taxon>
        <taxon>Dikarya</taxon>
        <taxon>Basidiomycota</taxon>
        <taxon>Agaricomycotina</taxon>
        <taxon>Agaricomycetes</taxon>
        <taxon>Agaricomycetidae</taxon>
        <taxon>Agaricales</taxon>
        <taxon>Agaricineae</taxon>
        <taxon>Psathyrellaceae</taxon>
        <taxon>Candolleomyces</taxon>
    </lineage>
</organism>
<feature type="compositionally biased region" description="Basic residues" evidence="1">
    <location>
        <begin position="792"/>
        <end position="804"/>
    </location>
</feature>
<feature type="compositionally biased region" description="Low complexity" evidence="1">
    <location>
        <begin position="194"/>
        <end position="229"/>
    </location>
</feature>
<feature type="compositionally biased region" description="Polar residues" evidence="1">
    <location>
        <begin position="157"/>
        <end position="172"/>
    </location>
</feature>
<dbReference type="Proteomes" id="UP000290288">
    <property type="component" value="Unassembled WGS sequence"/>
</dbReference>
<evidence type="ECO:0000313" key="2">
    <source>
        <dbReference type="EMBL" id="RXW22744.1"/>
    </source>
</evidence>
<protein>
    <submittedName>
        <fullName evidence="2">Uncharacterized protein</fullName>
    </submittedName>
</protein>
<feature type="compositionally biased region" description="Basic and acidic residues" evidence="1">
    <location>
        <begin position="508"/>
        <end position="523"/>
    </location>
</feature>
<dbReference type="STRING" id="2316362.A0A4Q2DUD6"/>
<feature type="region of interest" description="Disordered" evidence="1">
    <location>
        <begin position="469"/>
        <end position="496"/>
    </location>
</feature>
<evidence type="ECO:0000313" key="3">
    <source>
        <dbReference type="Proteomes" id="UP000290288"/>
    </source>
</evidence>
<comment type="caution">
    <text evidence="2">The sequence shown here is derived from an EMBL/GenBank/DDBJ whole genome shotgun (WGS) entry which is preliminary data.</text>
</comment>
<feature type="region of interest" description="Disordered" evidence="1">
    <location>
        <begin position="1"/>
        <end position="33"/>
    </location>
</feature>
<feature type="compositionally biased region" description="Polar residues" evidence="1">
    <location>
        <begin position="1"/>
        <end position="21"/>
    </location>
</feature>
<dbReference type="OrthoDB" id="2723779at2759"/>
<feature type="region of interest" description="Disordered" evidence="1">
    <location>
        <begin position="765"/>
        <end position="806"/>
    </location>
</feature>
<proteinExistence type="predicted"/>
<feature type="compositionally biased region" description="Pro residues" evidence="1">
    <location>
        <begin position="286"/>
        <end position="298"/>
    </location>
</feature>